<organism evidence="1">
    <name type="scientific">marine sediment metagenome</name>
    <dbReference type="NCBI Taxonomy" id="412755"/>
    <lineage>
        <taxon>unclassified sequences</taxon>
        <taxon>metagenomes</taxon>
        <taxon>ecological metagenomes</taxon>
    </lineage>
</organism>
<protein>
    <submittedName>
        <fullName evidence="1">Uncharacterized protein</fullName>
    </submittedName>
</protein>
<sequence>MKYRFIAMFDILGFKSLIEQKGIESIHQLMGNLFRSAREGTSRDYTATINGVVYRYPAVRLNYFIFSDTILVWKDYEDIITENQEIIGRCEPFREFNHGIS</sequence>
<comment type="caution">
    <text evidence="1">The sequence shown here is derived from an EMBL/GenBank/DDBJ whole genome shotgun (WGS) entry which is preliminary data.</text>
</comment>
<dbReference type="AlphaFoldDB" id="X1ACM3"/>
<accession>X1ACM3</accession>
<dbReference type="EMBL" id="BART01002774">
    <property type="protein sequence ID" value="GAG67662.1"/>
    <property type="molecule type" value="Genomic_DNA"/>
</dbReference>
<feature type="non-terminal residue" evidence="1">
    <location>
        <position position="101"/>
    </location>
</feature>
<evidence type="ECO:0000313" key="1">
    <source>
        <dbReference type="EMBL" id="GAG67662.1"/>
    </source>
</evidence>
<proteinExistence type="predicted"/>
<reference evidence="1" key="1">
    <citation type="journal article" date="2014" name="Front. Microbiol.">
        <title>High frequency of phylogenetically diverse reductive dehalogenase-homologous genes in deep subseafloor sedimentary metagenomes.</title>
        <authorList>
            <person name="Kawai M."/>
            <person name="Futagami T."/>
            <person name="Toyoda A."/>
            <person name="Takaki Y."/>
            <person name="Nishi S."/>
            <person name="Hori S."/>
            <person name="Arai W."/>
            <person name="Tsubouchi T."/>
            <person name="Morono Y."/>
            <person name="Uchiyama I."/>
            <person name="Ito T."/>
            <person name="Fujiyama A."/>
            <person name="Inagaki F."/>
            <person name="Takami H."/>
        </authorList>
    </citation>
    <scope>NUCLEOTIDE SEQUENCE</scope>
    <source>
        <strain evidence="1">Expedition CK06-06</strain>
    </source>
</reference>
<name>X1ACM3_9ZZZZ</name>
<gene>
    <name evidence="1" type="ORF">S01H4_08180</name>
</gene>